<dbReference type="GO" id="GO:0016020">
    <property type="term" value="C:membrane"/>
    <property type="evidence" value="ECO:0007669"/>
    <property type="project" value="UniProtKB-SubCell"/>
</dbReference>
<dbReference type="Pfam" id="PF01036">
    <property type="entry name" value="Bac_rhodopsin"/>
    <property type="match status" value="1"/>
</dbReference>
<dbReference type="GO" id="GO:0009881">
    <property type="term" value="F:photoreceptor activity"/>
    <property type="evidence" value="ECO:0007669"/>
    <property type="project" value="UniProtKB-KW"/>
</dbReference>
<keyword evidence="8" id="KW-0157">Chromophore</keyword>
<dbReference type="OrthoDB" id="186433at2157"/>
<dbReference type="AlphaFoldDB" id="A0A1G7RA78"/>
<keyword evidence="13" id="KW-1185">Reference proteome</keyword>
<keyword evidence="7 11" id="KW-1133">Transmembrane helix</keyword>
<comment type="subcellular location">
    <subcellularLocation>
        <location evidence="1">Membrane</location>
        <topology evidence="1">Multi-pass membrane protein</topology>
    </subcellularLocation>
</comment>
<evidence type="ECO:0000256" key="11">
    <source>
        <dbReference type="SAM" id="Phobius"/>
    </source>
</evidence>
<accession>A0A1G7RA78</accession>
<protein>
    <submittedName>
        <fullName evidence="12">Bacteriorhodopsin</fullName>
    </submittedName>
</protein>
<reference evidence="13" key="1">
    <citation type="submission" date="2016-10" db="EMBL/GenBank/DDBJ databases">
        <authorList>
            <person name="Varghese N."/>
            <person name="Submissions S."/>
        </authorList>
    </citation>
    <scope>NUCLEOTIDE SEQUENCE [LARGE SCALE GENOMIC DNA]</scope>
    <source>
        <strain evidence="13">IBRC-M 10760</strain>
    </source>
</reference>
<evidence type="ECO:0000256" key="6">
    <source>
        <dbReference type="ARBA" id="ARBA00022925"/>
    </source>
</evidence>
<evidence type="ECO:0000256" key="4">
    <source>
        <dbReference type="ARBA" id="ARBA00022606"/>
    </source>
</evidence>
<dbReference type="PROSITE" id="PS00950">
    <property type="entry name" value="BACTERIAL_OPSIN_1"/>
    <property type="match status" value="1"/>
</dbReference>
<dbReference type="PROSITE" id="PS00327">
    <property type="entry name" value="BACTERIAL_OPSIN_RET"/>
    <property type="match status" value="1"/>
</dbReference>
<keyword evidence="4" id="KW-0716">Sensory transduction</keyword>
<dbReference type="RefSeq" id="WP_092694354.1">
    <property type="nucleotide sequence ID" value="NZ_FNBK01000014.1"/>
</dbReference>
<dbReference type="Proteomes" id="UP000199076">
    <property type="component" value="Unassembled WGS sequence"/>
</dbReference>
<feature type="transmembrane region" description="Helical" evidence="11">
    <location>
        <begin position="147"/>
        <end position="165"/>
    </location>
</feature>
<dbReference type="CDD" id="cd15244">
    <property type="entry name" value="7tm_bacteriorhodopsin"/>
    <property type="match status" value="1"/>
</dbReference>
<evidence type="ECO:0000313" key="13">
    <source>
        <dbReference type="Proteomes" id="UP000199076"/>
    </source>
</evidence>
<dbReference type="EMBL" id="FNBK01000014">
    <property type="protein sequence ID" value="SDG06890.1"/>
    <property type="molecule type" value="Genomic_DNA"/>
</dbReference>
<evidence type="ECO:0000256" key="10">
    <source>
        <dbReference type="ARBA" id="ARBA00023170"/>
    </source>
</evidence>
<keyword evidence="5 11" id="KW-0812">Transmembrane</keyword>
<evidence type="ECO:0000256" key="9">
    <source>
        <dbReference type="ARBA" id="ARBA00023136"/>
    </source>
</evidence>
<dbReference type="SMART" id="SM01021">
    <property type="entry name" value="Bac_rhodopsin"/>
    <property type="match status" value="1"/>
</dbReference>
<dbReference type="Gene3D" id="1.20.1070.10">
    <property type="entry name" value="Rhodopsin 7-helix transmembrane proteins"/>
    <property type="match status" value="1"/>
</dbReference>
<evidence type="ECO:0000256" key="7">
    <source>
        <dbReference type="ARBA" id="ARBA00022989"/>
    </source>
</evidence>
<proteinExistence type="inferred from homology"/>
<dbReference type="GO" id="GO:0005216">
    <property type="term" value="F:monoatomic ion channel activity"/>
    <property type="evidence" value="ECO:0007669"/>
    <property type="project" value="InterPro"/>
</dbReference>
<name>A0A1G7RA78_9EURY</name>
<gene>
    <name evidence="12" type="ORF">SAMN05216218_11495</name>
</gene>
<feature type="transmembrane region" description="Helical" evidence="11">
    <location>
        <begin position="210"/>
        <end position="236"/>
    </location>
</feature>
<feature type="transmembrane region" description="Helical" evidence="11">
    <location>
        <begin position="22"/>
        <end position="40"/>
    </location>
</feature>
<evidence type="ECO:0000313" key="12">
    <source>
        <dbReference type="EMBL" id="SDG06890.1"/>
    </source>
</evidence>
<evidence type="ECO:0000256" key="3">
    <source>
        <dbReference type="ARBA" id="ARBA00022543"/>
    </source>
</evidence>
<feature type="transmembrane region" description="Helical" evidence="11">
    <location>
        <begin position="120"/>
        <end position="141"/>
    </location>
</feature>
<keyword evidence="9 11" id="KW-0472">Membrane</keyword>
<keyword evidence="6" id="KW-0681">Retinal protein</keyword>
<keyword evidence="10" id="KW-0675">Receptor</keyword>
<comment type="similarity">
    <text evidence="2">Belongs to the archaeal/bacterial/fungal opsin family.</text>
</comment>
<evidence type="ECO:0000256" key="5">
    <source>
        <dbReference type="ARBA" id="ARBA00022692"/>
    </source>
</evidence>
<feature type="transmembrane region" description="Helical" evidence="11">
    <location>
        <begin position="185"/>
        <end position="204"/>
    </location>
</feature>
<evidence type="ECO:0000256" key="1">
    <source>
        <dbReference type="ARBA" id="ARBA00004141"/>
    </source>
</evidence>
<dbReference type="GO" id="GO:0007602">
    <property type="term" value="P:phototransduction"/>
    <property type="evidence" value="ECO:0007669"/>
    <property type="project" value="UniProtKB-KW"/>
</dbReference>
<dbReference type="PRINTS" id="PR00251">
    <property type="entry name" value="BACTRLOPSIN"/>
</dbReference>
<organism evidence="12 13">
    <name type="scientific">Halorientalis regularis</name>
    <dbReference type="NCBI Taxonomy" id="660518"/>
    <lineage>
        <taxon>Archaea</taxon>
        <taxon>Methanobacteriati</taxon>
        <taxon>Methanobacteriota</taxon>
        <taxon>Stenosarchaea group</taxon>
        <taxon>Halobacteria</taxon>
        <taxon>Halobacteriales</taxon>
        <taxon>Haloarculaceae</taxon>
        <taxon>Halorientalis</taxon>
    </lineage>
</organism>
<dbReference type="STRING" id="660518.SAMN05216218_11495"/>
<dbReference type="InterPro" id="IPR018229">
    <property type="entry name" value="Rhodopsin_retinal_BS"/>
</dbReference>
<dbReference type="PANTHER" id="PTHR28286:SF2">
    <property type="entry name" value="BACTERIORHODOPSIN _OPSIN, NOPA (EUROFUNG)"/>
    <property type="match status" value="1"/>
</dbReference>
<dbReference type="SUPFAM" id="SSF81321">
    <property type="entry name" value="Family A G protein-coupled receptor-like"/>
    <property type="match status" value="1"/>
</dbReference>
<feature type="transmembrane region" description="Helical" evidence="11">
    <location>
        <begin position="52"/>
        <end position="75"/>
    </location>
</feature>
<evidence type="ECO:0000256" key="8">
    <source>
        <dbReference type="ARBA" id="ARBA00022991"/>
    </source>
</evidence>
<keyword evidence="3" id="KW-0600">Photoreceptor protein</keyword>
<sequence length="258" mass="28399">MPLEGALLQINKAAPLARSESIWLGIGTALMVIGTFYFMAKGWGVEDEEAKEYYVITIMIPAIAAASYLSMFLGFGLTEITLNTGRTLDIYWARYADWLFTTPLLLLDLALLADADFSEILALITLDGFMIITGLVGALTTVFTFRFIWWALSTLAMVFILYFLFSVLTAKVEEMDEDTQGTFRVLRNLTIVLWTLYPVLWIVGTEGAGIVPLFVETLGFMVLDVLAKVGFGFILLRSRAILGETSAPTPSETAAAGD</sequence>
<evidence type="ECO:0000256" key="2">
    <source>
        <dbReference type="ARBA" id="ARBA00008130"/>
    </source>
</evidence>
<dbReference type="PANTHER" id="PTHR28286">
    <property type="match status" value="1"/>
</dbReference>
<dbReference type="InterPro" id="IPR001425">
    <property type="entry name" value="Arc/bac/fun_rhodopsins"/>
</dbReference>